<feature type="domain" description="FAD-binding" evidence="5">
    <location>
        <begin position="1077"/>
        <end position="1152"/>
    </location>
</feature>
<feature type="compositionally biased region" description="Low complexity" evidence="4">
    <location>
        <begin position="261"/>
        <end position="273"/>
    </location>
</feature>
<feature type="compositionally biased region" description="Low complexity" evidence="4">
    <location>
        <begin position="885"/>
        <end position="902"/>
    </location>
</feature>
<protein>
    <recommendedName>
        <fullName evidence="5">FAD-binding domain-containing protein</fullName>
    </recommendedName>
</protein>
<proteinExistence type="predicted"/>
<sequence>MDRRTVGLQRKRDPPEEEHQTDVLIVGANTGGLLLSLDLARKNVNHLVINSCDRNRKEVNAEDISEQYLLYPRTLEILQDLGILSEVLKRSLKLTGVSFYVGNKLINQTDKTFFQNCNGSTAYMLSINKTTLNNVLRRRLASISSHAVQDGTILWGLSQKGFSACTRGKGGRKHKGSAARMHAHLDHQQGGQNGKGRGTNGGGGTNGRRSRSDVKKMYTLPSLLKRRQGEASGHLSGHLGGHLGGEKKKKRNFTPRESQHSSTSSGSSGCSGCSDHNEKYTNWLDRYRVRSSSSDTGSSFSTPMHGDHSGNSTCEDGFFQGCSRSPLNRLPPEGHRRATPTAHVRLVKDTKGETKQHTGSYVEVPHDRNKPVCGMHSTAEPIEGKKSWRNGVFFGGERDKHGSVEKDAQDDSSGGKPTRDAPTRGSPTTDDRPKKPPHCSIRSKFIVGVDGRRSSIRKLANIKMEGKKNQPIEYISVDVCAKWNFSMSHYNLSLVQSEHGLATCFPILTDMRNIYEQNFYCNDEAFAHVIERTKEEYTFGRDPPQGGSSLRRGQSVGRTPRSFGGQPSEERGATSRAGQPGEARQPREPRQPHQPSESRQPHQPSESRQPHQPSESRQPHQPSESRQPHQPSESRQPCLLRNGLQGETAKEAPHQSGSGRGADPGGDEDPANLVTGATSEGDSRRESKENPRGAAQDEPVQAPIGKHPRDPQEGDQEGGQEESQEEGQEEGSTNWQRISHHPSAPPPCEGTPNLITPSGAHTGEPTENGTDRIESPSSGTSEFLSSGEPQNGYVERGDNQSGGDAPQGDTPRGGSDNSFFSEEVSIEEDSCGGGEDGAPEGHPCKHYHLRAKTDGGKWGESHVAGTDSGDPSKPSDENKVEGRDSSAWGSHSSAASHSQESSDNTVGAKRHGESAIGGNPNDGDAFPKGEETKWANGHIGGGSLQSEERWGSPWEDGPERCATSGTPPKREHPPRSSRSSDPSMDPSSDNNANAFSDAVSNNSGCTAHRSSPLSIRRGGYNWHLTICRRAKKQPHEEAICLTKQTNKLNHMQVIHLIEKIFPNVKIFYMYNLKRGIHRGQMCQEFYKQGIILAGEANCLHNPMFSVSINLTVHDVYSIGWRLKYLLHYNSSPILVEAYQKERQYVSQKVLSWSSEIFFFFFLLNNFASSYFASFLNCCAKTISRLTSTGNLLDSFYKKTFLLQSDYYRLGLVHTSAKLTSRDFMCADRPRNCVLRCITLESNAYEQNDAVRLYDYLGGHTHTLLLCIRQMDSSRGCACRVGPPERCPLRINPFSSKGGEGSSPYGYSRDGYSHCGYYHRGYSHDADTFDKLSKIGRLTYSAMARGRRDSPLSILWVVCGGQKNEFARRHSIVSAGTDTNASITMNGNILSAILSTVCPQMMHRATLHSRDSPLNALLTKIRATNNLGRQTILYDFMGDFQKQLNIKLAAPCRFSDLCGSGSAMYIFVRPDMHITHMNYLNDENEVTAFVDYVYSFYG</sequence>
<feature type="compositionally biased region" description="Polar residues" evidence="4">
    <location>
        <begin position="990"/>
        <end position="1011"/>
    </location>
</feature>
<dbReference type="Gene3D" id="3.30.70.2450">
    <property type="match status" value="1"/>
</dbReference>
<dbReference type="GO" id="GO:0071949">
    <property type="term" value="F:FAD binding"/>
    <property type="evidence" value="ECO:0007669"/>
    <property type="project" value="InterPro"/>
</dbReference>
<dbReference type="GO" id="GO:0016709">
    <property type="term" value="F:oxidoreductase activity, acting on paired donors, with incorporation or reduction of molecular oxygen, NAD(P)H as one donor, and incorporation of one atom of oxygen"/>
    <property type="evidence" value="ECO:0007669"/>
    <property type="project" value="UniProtKB-ARBA"/>
</dbReference>
<keyword evidence="3" id="KW-0274">FAD</keyword>
<feature type="compositionally biased region" description="Polar residues" evidence="4">
    <location>
        <begin position="775"/>
        <end position="789"/>
    </location>
</feature>
<evidence type="ECO:0000313" key="6">
    <source>
        <dbReference type="EMBL" id="KMZ87976.1"/>
    </source>
</evidence>
<dbReference type="Gene3D" id="3.50.50.60">
    <property type="entry name" value="FAD/NAD(P)-binding domain"/>
    <property type="match status" value="3"/>
</dbReference>
<feature type="region of interest" description="Disordered" evidence="4">
    <location>
        <begin position="166"/>
        <end position="273"/>
    </location>
</feature>
<feature type="compositionally biased region" description="Polar residues" evidence="4">
    <location>
        <begin position="601"/>
        <end position="635"/>
    </location>
</feature>
<feature type="compositionally biased region" description="Basic and acidic residues" evidence="4">
    <location>
        <begin position="851"/>
        <end position="860"/>
    </location>
</feature>
<feature type="region of interest" description="Disordered" evidence="4">
    <location>
        <begin position="388"/>
        <end position="440"/>
    </location>
</feature>
<evidence type="ECO:0000313" key="7">
    <source>
        <dbReference type="Proteomes" id="UP000053327"/>
    </source>
</evidence>
<feature type="region of interest" description="Disordered" evidence="4">
    <location>
        <begin position="537"/>
        <end position="1011"/>
    </location>
</feature>
<dbReference type="OrthoDB" id="1716816at2759"/>
<feature type="compositionally biased region" description="Basic and acidic residues" evidence="4">
    <location>
        <begin position="681"/>
        <end position="691"/>
    </location>
</feature>
<evidence type="ECO:0000256" key="3">
    <source>
        <dbReference type="ARBA" id="ARBA00022827"/>
    </source>
</evidence>
<feature type="region of interest" description="Disordered" evidence="4">
    <location>
        <begin position="351"/>
        <end position="371"/>
    </location>
</feature>
<feature type="compositionally biased region" description="Basic and acidic residues" evidence="4">
    <location>
        <begin position="873"/>
        <end position="884"/>
    </location>
</feature>
<dbReference type="SUPFAM" id="SSF51905">
    <property type="entry name" value="FAD/NAD(P)-binding domain"/>
    <property type="match status" value="2"/>
</dbReference>
<dbReference type="InterPro" id="IPR036188">
    <property type="entry name" value="FAD/NAD-bd_sf"/>
</dbReference>
<evidence type="ECO:0000256" key="4">
    <source>
        <dbReference type="SAM" id="MobiDB-lite"/>
    </source>
</evidence>
<gene>
    <name evidence="6" type="ORF">PVBG_05659</name>
</gene>
<evidence type="ECO:0000256" key="1">
    <source>
        <dbReference type="ARBA" id="ARBA00001974"/>
    </source>
</evidence>
<dbReference type="InterPro" id="IPR050641">
    <property type="entry name" value="RIFMO-like"/>
</dbReference>
<dbReference type="Pfam" id="PF01494">
    <property type="entry name" value="FAD_binding_3"/>
    <property type="match status" value="2"/>
</dbReference>
<organism evidence="6 7">
    <name type="scientific">Plasmodium vivax (strain Brazil I)</name>
    <dbReference type="NCBI Taxonomy" id="1033975"/>
    <lineage>
        <taxon>Eukaryota</taxon>
        <taxon>Sar</taxon>
        <taxon>Alveolata</taxon>
        <taxon>Apicomplexa</taxon>
        <taxon>Aconoidasida</taxon>
        <taxon>Haemosporida</taxon>
        <taxon>Plasmodiidae</taxon>
        <taxon>Plasmodium</taxon>
        <taxon>Plasmodium (Plasmodium)</taxon>
    </lineage>
</organism>
<feature type="compositionally biased region" description="Acidic residues" evidence="4">
    <location>
        <begin position="713"/>
        <end position="729"/>
    </location>
</feature>
<name>A0A0J9SYW7_PLAV1</name>
<evidence type="ECO:0000256" key="2">
    <source>
        <dbReference type="ARBA" id="ARBA00022630"/>
    </source>
</evidence>
<evidence type="ECO:0000259" key="5">
    <source>
        <dbReference type="Pfam" id="PF01494"/>
    </source>
</evidence>
<keyword evidence="2" id="KW-0285">Flavoprotein</keyword>
<feature type="domain" description="FAD-binding" evidence="5">
    <location>
        <begin position="20"/>
        <end position="160"/>
    </location>
</feature>
<dbReference type="Proteomes" id="UP000053327">
    <property type="component" value="Unassembled WGS sequence"/>
</dbReference>
<feature type="compositionally biased region" description="Gly residues" evidence="4">
    <location>
        <begin position="191"/>
        <end position="206"/>
    </location>
</feature>
<comment type="cofactor">
    <cofactor evidence="1">
        <name>FAD</name>
        <dbReference type="ChEBI" id="CHEBI:57692"/>
    </cofactor>
</comment>
<reference evidence="6 7" key="1">
    <citation type="submission" date="2011-08" db="EMBL/GenBank/DDBJ databases">
        <title>The Genome Sequence of Plasmodium vivax Brazil I.</title>
        <authorList>
            <consortium name="The Broad Institute Genome Sequencing Platform"/>
            <consortium name="The Broad Institute Genome Sequencing Center for Infectious Disease"/>
            <person name="Neafsey D."/>
            <person name="Carlton J."/>
            <person name="Barnwell J."/>
            <person name="Collins W."/>
            <person name="Escalante A."/>
            <person name="Mullikin J."/>
            <person name="Saul A."/>
            <person name="Guigo R."/>
            <person name="Camara F."/>
            <person name="Young S.K."/>
            <person name="Zeng Q."/>
            <person name="Gargeya S."/>
            <person name="Fitzgerald M."/>
            <person name="Haas B."/>
            <person name="Abouelleil A."/>
            <person name="Alvarado L."/>
            <person name="Arachchi H.M."/>
            <person name="Berlin A."/>
            <person name="Brown A."/>
            <person name="Chapman S.B."/>
            <person name="Chen Z."/>
            <person name="Dunbar C."/>
            <person name="Freedman E."/>
            <person name="Gearin G."/>
            <person name="Gellesch M."/>
            <person name="Goldberg J."/>
            <person name="Griggs A."/>
            <person name="Gujja S."/>
            <person name="Heiman D."/>
            <person name="Howarth C."/>
            <person name="Larson L."/>
            <person name="Lui A."/>
            <person name="MacDonald P.J.P."/>
            <person name="Montmayeur A."/>
            <person name="Murphy C."/>
            <person name="Neiman D."/>
            <person name="Pearson M."/>
            <person name="Priest M."/>
            <person name="Roberts A."/>
            <person name="Saif S."/>
            <person name="Shea T."/>
            <person name="Shenoy N."/>
            <person name="Sisk P."/>
            <person name="Stolte C."/>
            <person name="Sykes S."/>
            <person name="Wortman J."/>
            <person name="Nusbaum C."/>
            <person name="Birren B."/>
        </authorList>
    </citation>
    <scope>NUCLEOTIDE SEQUENCE [LARGE SCALE GENOMIC DNA]</scope>
    <source>
        <strain evidence="6 7">Brazil I</strain>
    </source>
</reference>
<accession>A0A0J9SYW7</accession>
<dbReference type="EMBL" id="KQ234774">
    <property type="protein sequence ID" value="KMZ87976.1"/>
    <property type="molecule type" value="Genomic_DNA"/>
</dbReference>
<dbReference type="PANTHER" id="PTHR43004:SF19">
    <property type="entry name" value="BINDING MONOOXYGENASE, PUTATIVE (JCVI)-RELATED"/>
    <property type="match status" value="1"/>
</dbReference>
<feature type="compositionally biased region" description="Low complexity" evidence="4">
    <location>
        <begin position="976"/>
        <end position="989"/>
    </location>
</feature>
<dbReference type="InterPro" id="IPR002938">
    <property type="entry name" value="FAD-bd"/>
</dbReference>
<dbReference type="PANTHER" id="PTHR43004">
    <property type="entry name" value="TRK SYSTEM POTASSIUM UPTAKE PROTEIN"/>
    <property type="match status" value="1"/>
</dbReference>
<feature type="compositionally biased region" description="Basic and acidic residues" evidence="4">
    <location>
        <begin position="396"/>
        <end position="409"/>
    </location>
</feature>